<comment type="catalytic activity">
    <reaction evidence="6">
        <text>hydrogencarbonate + H(+) = CO2 + H2O</text>
        <dbReference type="Rhea" id="RHEA:10748"/>
        <dbReference type="ChEBI" id="CHEBI:15377"/>
        <dbReference type="ChEBI" id="CHEBI:15378"/>
        <dbReference type="ChEBI" id="CHEBI:16526"/>
        <dbReference type="ChEBI" id="CHEBI:17544"/>
        <dbReference type="EC" id="4.2.1.1"/>
    </reaction>
</comment>
<evidence type="ECO:0000256" key="4">
    <source>
        <dbReference type="ARBA" id="ARBA00022833"/>
    </source>
</evidence>
<keyword evidence="4" id="KW-0862">Zinc</keyword>
<dbReference type="GO" id="GO:0008270">
    <property type="term" value="F:zinc ion binding"/>
    <property type="evidence" value="ECO:0007669"/>
    <property type="project" value="InterPro"/>
</dbReference>
<keyword evidence="7" id="KW-0732">Signal</keyword>
<dbReference type="Gene3D" id="3.10.200.10">
    <property type="entry name" value="Alpha carbonic anhydrase"/>
    <property type="match status" value="1"/>
</dbReference>
<dbReference type="OrthoDB" id="429145at2759"/>
<dbReference type="InterPro" id="IPR023561">
    <property type="entry name" value="Carbonic_anhydrase_a-class"/>
</dbReference>
<dbReference type="EC" id="4.2.1.1" evidence="2"/>
<dbReference type="PROSITE" id="PS51144">
    <property type="entry name" value="ALPHA_CA_2"/>
    <property type="match status" value="1"/>
</dbReference>
<keyword evidence="3" id="KW-0479">Metal-binding</keyword>
<accession>A0A3N4JGE5</accession>
<dbReference type="EMBL" id="ML120405">
    <property type="protein sequence ID" value="RPA97342.1"/>
    <property type="molecule type" value="Genomic_DNA"/>
</dbReference>
<feature type="domain" description="Alpha-carbonic anhydrase" evidence="8">
    <location>
        <begin position="33"/>
        <end position="280"/>
    </location>
</feature>
<keyword evidence="10" id="KW-1185">Reference proteome</keyword>
<dbReference type="InterPro" id="IPR001148">
    <property type="entry name" value="CA_dom"/>
</dbReference>
<dbReference type="InterPro" id="IPR041891">
    <property type="entry name" value="Alpha_CA_prokaryot-like"/>
</dbReference>
<dbReference type="AlphaFoldDB" id="A0A3N4JGE5"/>
<proteinExistence type="inferred from homology"/>
<evidence type="ECO:0000256" key="3">
    <source>
        <dbReference type="ARBA" id="ARBA00022723"/>
    </source>
</evidence>
<dbReference type="Pfam" id="PF00194">
    <property type="entry name" value="Carb_anhydrase"/>
    <property type="match status" value="1"/>
</dbReference>
<evidence type="ECO:0000256" key="1">
    <source>
        <dbReference type="ARBA" id="ARBA00010718"/>
    </source>
</evidence>
<evidence type="ECO:0000256" key="2">
    <source>
        <dbReference type="ARBA" id="ARBA00012925"/>
    </source>
</evidence>
<evidence type="ECO:0000259" key="8">
    <source>
        <dbReference type="PROSITE" id="PS51144"/>
    </source>
</evidence>
<evidence type="ECO:0000256" key="6">
    <source>
        <dbReference type="ARBA" id="ARBA00048348"/>
    </source>
</evidence>
<dbReference type="PANTHER" id="PTHR18952">
    <property type="entry name" value="CARBONIC ANHYDRASE"/>
    <property type="match status" value="1"/>
</dbReference>
<evidence type="ECO:0000256" key="7">
    <source>
        <dbReference type="SAM" id="SignalP"/>
    </source>
</evidence>
<feature type="signal peptide" evidence="7">
    <location>
        <begin position="1"/>
        <end position="20"/>
    </location>
</feature>
<gene>
    <name evidence="9" type="ORF">L873DRAFT_1691167</name>
</gene>
<sequence>MPIFLQKCLALFTLFTLALSETIFGNGTFGTDLPYGYSGATGPNVWHQMSPAWQACATSKQQSPINIRAKTTVSVLGSRFLYPQTALFEVFYDAYALRVQLHPLGNQEFTAVLGGRRYKLVQFHFQLPGEHTLEEGYFPVEIHFVHESLDVPGKLAVVGIFGDFLKGSEAPDPVFSTLKVQLDILLKDKTARLPARVDFKNIIKNIETSTIRYYNGSLPFPPCTEGVLWYVSETPLPLGNEEFQSLKKVTKFNSRHIQNDIGQPNLLALACGECREDPLV</sequence>
<dbReference type="InterPro" id="IPR036398">
    <property type="entry name" value="CA_dom_sf"/>
</dbReference>
<reference evidence="9 10" key="1">
    <citation type="journal article" date="2018" name="Nat. Ecol. Evol.">
        <title>Pezizomycetes genomes reveal the molecular basis of ectomycorrhizal truffle lifestyle.</title>
        <authorList>
            <person name="Murat C."/>
            <person name="Payen T."/>
            <person name="Noel B."/>
            <person name="Kuo A."/>
            <person name="Morin E."/>
            <person name="Chen J."/>
            <person name="Kohler A."/>
            <person name="Krizsan K."/>
            <person name="Balestrini R."/>
            <person name="Da Silva C."/>
            <person name="Montanini B."/>
            <person name="Hainaut M."/>
            <person name="Levati E."/>
            <person name="Barry K.W."/>
            <person name="Belfiori B."/>
            <person name="Cichocki N."/>
            <person name="Clum A."/>
            <person name="Dockter R.B."/>
            <person name="Fauchery L."/>
            <person name="Guy J."/>
            <person name="Iotti M."/>
            <person name="Le Tacon F."/>
            <person name="Lindquist E.A."/>
            <person name="Lipzen A."/>
            <person name="Malagnac F."/>
            <person name="Mello A."/>
            <person name="Molinier V."/>
            <person name="Miyauchi S."/>
            <person name="Poulain J."/>
            <person name="Riccioni C."/>
            <person name="Rubini A."/>
            <person name="Sitrit Y."/>
            <person name="Splivallo R."/>
            <person name="Traeger S."/>
            <person name="Wang M."/>
            <person name="Zifcakova L."/>
            <person name="Wipf D."/>
            <person name="Zambonelli A."/>
            <person name="Paolocci F."/>
            <person name="Nowrousian M."/>
            <person name="Ottonello S."/>
            <person name="Baldrian P."/>
            <person name="Spatafora J.W."/>
            <person name="Henrissat B."/>
            <person name="Nagy L.G."/>
            <person name="Aury J.M."/>
            <person name="Wincker P."/>
            <person name="Grigoriev I.V."/>
            <person name="Bonfante P."/>
            <person name="Martin F.M."/>
        </authorList>
    </citation>
    <scope>NUCLEOTIDE SEQUENCE [LARGE SCALE GENOMIC DNA]</scope>
    <source>
        <strain evidence="9 10">120613-1</strain>
    </source>
</reference>
<dbReference type="SMART" id="SM01057">
    <property type="entry name" value="Carb_anhydrase"/>
    <property type="match status" value="1"/>
</dbReference>
<keyword evidence="5" id="KW-0456">Lyase</keyword>
<evidence type="ECO:0000256" key="5">
    <source>
        <dbReference type="ARBA" id="ARBA00023239"/>
    </source>
</evidence>
<evidence type="ECO:0000313" key="10">
    <source>
        <dbReference type="Proteomes" id="UP000276215"/>
    </source>
</evidence>
<dbReference type="STRING" id="1336337.A0A3N4JGE5"/>
<name>A0A3N4JGE5_9PEZI</name>
<dbReference type="Proteomes" id="UP000276215">
    <property type="component" value="Unassembled WGS sequence"/>
</dbReference>
<dbReference type="CDD" id="cd03124">
    <property type="entry name" value="alpha_CA_prokaryotic_like"/>
    <property type="match status" value="1"/>
</dbReference>
<dbReference type="PANTHER" id="PTHR18952:SF265">
    <property type="entry name" value="CARBONIC ANHYDRASE"/>
    <property type="match status" value="1"/>
</dbReference>
<evidence type="ECO:0000313" key="9">
    <source>
        <dbReference type="EMBL" id="RPA97342.1"/>
    </source>
</evidence>
<dbReference type="SUPFAM" id="SSF51069">
    <property type="entry name" value="Carbonic anhydrase"/>
    <property type="match status" value="1"/>
</dbReference>
<feature type="chain" id="PRO_5018320994" description="carbonic anhydrase" evidence="7">
    <location>
        <begin position="21"/>
        <end position="280"/>
    </location>
</feature>
<dbReference type="GO" id="GO:0004089">
    <property type="term" value="F:carbonate dehydratase activity"/>
    <property type="evidence" value="ECO:0007669"/>
    <property type="project" value="UniProtKB-EC"/>
</dbReference>
<protein>
    <recommendedName>
        <fullName evidence="2">carbonic anhydrase</fullName>
        <ecNumber evidence="2">4.2.1.1</ecNumber>
    </recommendedName>
</protein>
<organism evidence="9 10">
    <name type="scientific">Choiromyces venosus 120613-1</name>
    <dbReference type="NCBI Taxonomy" id="1336337"/>
    <lineage>
        <taxon>Eukaryota</taxon>
        <taxon>Fungi</taxon>
        <taxon>Dikarya</taxon>
        <taxon>Ascomycota</taxon>
        <taxon>Pezizomycotina</taxon>
        <taxon>Pezizomycetes</taxon>
        <taxon>Pezizales</taxon>
        <taxon>Tuberaceae</taxon>
        <taxon>Choiromyces</taxon>
    </lineage>
</organism>
<comment type="similarity">
    <text evidence="1">Belongs to the alpha-carbonic anhydrase family.</text>
</comment>